<organism evidence="3 4">
    <name type="scientific">Comamonas testosteroni</name>
    <name type="common">Pseudomonas testosteroni</name>
    <dbReference type="NCBI Taxonomy" id="285"/>
    <lineage>
        <taxon>Bacteria</taxon>
        <taxon>Pseudomonadati</taxon>
        <taxon>Pseudomonadota</taxon>
        <taxon>Betaproteobacteria</taxon>
        <taxon>Burkholderiales</taxon>
        <taxon>Comamonadaceae</taxon>
        <taxon>Comamonas</taxon>
    </lineage>
</organism>
<dbReference type="Proteomes" id="UP000261948">
    <property type="component" value="Unassembled WGS sequence"/>
</dbReference>
<proteinExistence type="inferred from homology"/>
<gene>
    <name evidence="3" type="ORF">DZC30_09830</name>
</gene>
<reference evidence="3 4" key="1">
    <citation type="submission" date="2018-08" db="EMBL/GenBank/DDBJ databases">
        <title>Comamonas testosteroni strain SWCO2.</title>
        <authorList>
            <person name="Jiang N."/>
            <person name="Zhang X.Z."/>
        </authorList>
    </citation>
    <scope>NUCLEOTIDE SEQUENCE [LARGE SCALE GENOMIC DNA]</scope>
    <source>
        <strain evidence="3 4">SWCO2</strain>
    </source>
</reference>
<dbReference type="InterPro" id="IPR016155">
    <property type="entry name" value="Mopterin_synth/thiamin_S_b"/>
</dbReference>
<dbReference type="PANTHER" id="PTHR37483">
    <property type="entry name" value="UPF0125 PROTEIN RATB"/>
    <property type="match status" value="1"/>
</dbReference>
<name>A0A373FM69_COMTE</name>
<dbReference type="Gene3D" id="3.10.20.280">
    <property type="entry name" value="RnfH-like"/>
    <property type="match status" value="1"/>
</dbReference>
<comment type="similarity">
    <text evidence="1 2">Belongs to the UPF0125 (RnfH) family.</text>
</comment>
<evidence type="ECO:0000256" key="1">
    <source>
        <dbReference type="ARBA" id="ARBA00010645"/>
    </source>
</evidence>
<evidence type="ECO:0000313" key="3">
    <source>
        <dbReference type="EMBL" id="RGE45246.1"/>
    </source>
</evidence>
<dbReference type="HAMAP" id="MF_00460">
    <property type="entry name" value="UPF0125_RnfH"/>
    <property type="match status" value="1"/>
</dbReference>
<dbReference type="InterPro" id="IPR037021">
    <property type="entry name" value="RnfH_sf"/>
</dbReference>
<keyword evidence="4" id="KW-1185">Reference proteome</keyword>
<dbReference type="InterPro" id="IPR005346">
    <property type="entry name" value="RnfH"/>
</dbReference>
<dbReference type="SUPFAM" id="SSF54285">
    <property type="entry name" value="MoaD/ThiS"/>
    <property type="match status" value="1"/>
</dbReference>
<evidence type="ECO:0000256" key="2">
    <source>
        <dbReference type="HAMAP-Rule" id="MF_00460"/>
    </source>
</evidence>
<comment type="caution">
    <text evidence="3">The sequence shown here is derived from an EMBL/GenBank/DDBJ whole genome shotgun (WGS) entry which is preliminary data.</text>
</comment>
<accession>A0A373FM69</accession>
<dbReference type="AlphaFoldDB" id="A0A373FM69"/>
<dbReference type="OrthoDB" id="9796575at2"/>
<evidence type="ECO:0000313" key="4">
    <source>
        <dbReference type="Proteomes" id="UP000261948"/>
    </source>
</evidence>
<protein>
    <recommendedName>
        <fullName evidence="2">UPF0125 protein DZC30_09830</fullName>
    </recommendedName>
</protein>
<dbReference type="EMBL" id="QURR01000010">
    <property type="protein sequence ID" value="RGE45246.1"/>
    <property type="molecule type" value="Genomic_DNA"/>
</dbReference>
<dbReference type="Pfam" id="PF03658">
    <property type="entry name" value="Ub-RnfH"/>
    <property type="match status" value="1"/>
</dbReference>
<dbReference type="PANTHER" id="PTHR37483:SF1">
    <property type="entry name" value="UPF0125 PROTEIN RATB"/>
    <property type="match status" value="1"/>
</dbReference>
<sequence length="115" mass="12145">MADLELTVCISPAAGVVHEAALQLPAGSTVQQALVAAATALPQLADVISSAAPAMVGIWGKAARPEQLLKNGDRLEIYRPLTVDPKIARRERFARQGARSSGLFKRQRPGAKAGY</sequence>